<keyword evidence="1" id="KW-0548">Nucleotidyltransferase</keyword>
<protein>
    <recommendedName>
        <fullName evidence="1">RNA-dependent RNA polymerase</fullName>
        <ecNumber evidence="1">2.7.7.48</ecNumber>
    </recommendedName>
</protein>
<keyword evidence="1" id="KW-0694">RNA-binding</keyword>
<comment type="similarity">
    <text evidence="1">Belongs to the RdRP family.</text>
</comment>
<evidence type="ECO:0000259" key="3">
    <source>
        <dbReference type="Pfam" id="PF25358"/>
    </source>
</evidence>
<dbReference type="GO" id="GO:0003723">
    <property type="term" value="F:RNA binding"/>
    <property type="evidence" value="ECO:0007669"/>
    <property type="project" value="UniProtKB-KW"/>
</dbReference>
<name>A0A166JS07_9AGAM</name>
<proteinExistence type="inferred from homology"/>
<accession>A0A166JS07</accession>
<gene>
    <name evidence="4" type="ORF">FIBSPDRAFT_919627</name>
</gene>
<dbReference type="GO" id="GO:0030422">
    <property type="term" value="P:siRNA processing"/>
    <property type="evidence" value="ECO:0007669"/>
    <property type="project" value="TreeGrafter"/>
</dbReference>
<keyword evidence="1" id="KW-0808">Transferase</keyword>
<dbReference type="EMBL" id="KV417549">
    <property type="protein sequence ID" value="KZP21150.1"/>
    <property type="molecule type" value="Genomic_DNA"/>
</dbReference>
<keyword evidence="1" id="KW-0696">RNA-directed RNA polymerase</keyword>
<dbReference type="Proteomes" id="UP000076532">
    <property type="component" value="Unassembled WGS sequence"/>
</dbReference>
<dbReference type="InterPro" id="IPR007855">
    <property type="entry name" value="RDRP"/>
</dbReference>
<dbReference type="STRING" id="436010.A0A166JS07"/>
<evidence type="ECO:0000256" key="1">
    <source>
        <dbReference type="RuleBase" id="RU363098"/>
    </source>
</evidence>
<sequence length="1203" mass="136843">MNFDIRYVDPECNEWDVKRAIAAILHTEAIFRPAEPGERQINFEVTLNKRPMGIRNDGTGTLTLPSPKIGSVFQKWHKKEGNRIKVGARNKVLKFYPSRTHPFQDILATLDKTPYLNPDIEEELQEKKRLLDVSLRVDKVQIGLFYRPAPGANRSFSVEWEDHYTEKSLGWLGFEYEHKLIRIRLGDPMTEQIGSNIVIKFANIRKLAVSHDFGNPALCFDLVTPPTFEEEDFNRPLTGDEGKDNRKFRRRVGSLHPGHARVAPYCHHLRIVLYTGEKLEQFVHLCQIAELQRPLQVAIEAFQHGYCHSKRLHMAHTWFKALPWRVAFQLEALVHNALITMEDLLTPLYEPINDLCRDHEEVASEVLRYFTEALQSLLPSDTPLECFKRTVDRKVGVTQVALPSGMFNCHHICFAPTRELLEGPYVIQSNRVIREWADYQDHFIRVDFRDEDRLQYRWDREVDGRTFLNERVGGKLKDGFEIAGRSFEFLAYSTSALREHAVWFLNPFHHPERGWITAEYIRNTLGDFKGVIHQPSKYAARIAQAFTATDPSVGISRNQWEEVDDLMEDYDPEKPSRKRQEFTDGVGTISVELSDMIWQKLCAARRDDGKHAVKPSAYQIRFLGYKGVVAVDEQLPGIFMRVRKSMNKFKGHGEAFAQIEIAKAFSKPNSSHLNRSMVMIMEDRGVKKDSFMALQEAAVADARTIHDSLTKFKQVLKGHKLGGSYRLDSLVYRIIEIGLDIGPGNPEQGIDNAFWSHLRHFAMTHVLRDIKHGARIPIPKSYHLVGVADEGPTYAGQPGFENMFTLTQGKIYICVQQPDEAEPTWLKGSCTISRSPVVHPGDIQRVFAIGKPPENQVCLFGHLINVVVLPCTGPRSLASCLGGGDLDGDEYDVIFNGSLLPTEHVLPAEYPAGKTRETPDKRPSTVEDICDFIVEYINSDVLGLLSSKHLTIADQSKHGTSDEKCLKLAALCSQAVDYPKNGIPVDIERMPRALIRYKPDWQAAEVAAPRRTDYYDSDRALGHLYRAIQLDDPEPSSQAVQRAPLTDPITLTLKPLVLQKLENQLETQTQLSGVKRLFQSYVDELHYICLTHSLTTTNDVRLTEEEVVVGTILAKCSQTRWRKDKMHRMRTHSNVLVQDTQRQLMKNMDTATKEEICVGLTKAWTAWEFSLQHTVAFGANSFGLVALSTVFDCLDGLKDLESK</sequence>
<dbReference type="PANTHER" id="PTHR23079">
    <property type="entry name" value="RNA-DEPENDENT RNA POLYMERASE"/>
    <property type="match status" value="1"/>
</dbReference>
<dbReference type="AlphaFoldDB" id="A0A166JS07"/>
<feature type="domain" description="RdRP-like PH" evidence="3">
    <location>
        <begin position="165"/>
        <end position="285"/>
    </location>
</feature>
<keyword evidence="5" id="KW-1185">Reference proteome</keyword>
<organism evidence="4 5">
    <name type="scientific">Athelia psychrophila</name>
    <dbReference type="NCBI Taxonomy" id="1759441"/>
    <lineage>
        <taxon>Eukaryota</taxon>
        <taxon>Fungi</taxon>
        <taxon>Dikarya</taxon>
        <taxon>Basidiomycota</taxon>
        <taxon>Agaricomycotina</taxon>
        <taxon>Agaricomycetes</taxon>
        <taxon>Agaricomycetidae</taxon>
        <taxon>Atheliales</taxon>
        <taxon>Atheliaceae</taxon>
        <taxon>Athelia</taxon>
    </lineage>
</organism>
<comment type="catalytic activity">
    <reaction evidence="1">
        <text>RNA(n) + a ribonucleoside 5'-triphosphate = RNA(n+1) + diphosphate</text>
        <dbReference type="Rhea" id="RHEA:21248"/>
        <dbReference type="Rhea" id="RHEA-COMP:14527"/>
        <dbReference type="Rhea" id="RHEA-COMP:17342"/>
        <dbReference type="ChEBI" id="CHEBI:33019"/>
        <dbReference type="ChEBI" id="CHEBI:61557"/>
        <dbReference type="ChEBI" id="CHEBI:140395"/>
        <dbReference type="EC" id="2.7.7.48"/>
    </reaction>
</comment>
<dbReference type="InterPro" id="IPR057503">
    <property type="entry name" value="PH_RdRP"/>
</dbReference>
<evidence type="ECO:0000313" key="4">
    <source>
        <dbReference type="EMBL" id="KZP21150.1"/>
    </source>
</evidence>
<dbReference type="EC" id="2.7.7.48" evidence="1"/>
<dbReference type="OrthoDB" id="6513042at2759"/>
<dbReference type="InterPro" id="IPR057596">
    <property type="entry name" value="RDRP_core"/>
</dbReference>
<dbReference type="GO" id="GO:0003968">
    <property type="term" value="F:RNA-directed RNA polymerase activity"/>
    <property type="evidence" value="ECO:0007669"/>
    <property type="project" value="UniProtKB-KW"/>
</dbReference>
<dbReference type="GO" id="GO:0031380">
    <property type="term" value="C:nuclear RNA-directed RNA polymerase complex"/>
    <property type="evidence" value="ECO:0007669"/>
    <property type="project" value="TreeGrafter"/>
</dbReference>
<dbReference type="PANTHER" id="PTHR23079:SF55">
    <property type="entry name" value="RNA-DIRECTED RNA POLYMERASE"/>
    <property type="match status" value="1"/>
</dbReference>
<dbReference type="Pfam" id="PF25358">
    <property type="entry name" value="PH_fung_RdRP"/>
    <property type="match status" value="1"/>
</dbReference>
<reference evidence="4 5" key="1">
    <citation type="journal article" date="2016" name="Mol. Biol. Evol.">
        <title>Comparative Genomics of Early-Diverging Mushroom-Forming Fungi Provides Insights into the Origins of Lignocellulose Decay Capabilities.</title>
        <authorList>
            <person name="Nagy L.G."/>
            <person name="Riley R."/>
            <person name="Tritt A."/>
            <person name="Adam C."/>
            <person name="Daum C."/>
            <person name="Floudas D."/>
            <person name="Sun H."/>
            <person name="Yadav J.S."/>
            <person name="Pangilinan J."/>
            <person name="Larsson K.H."/>
            <person name="Matsuura K."/>
            <person name="Barry K."/>
            <person name="Labutti K."/>
            <person name="Kuo R."/>
            <person name="Ohm R.A."/>
            <person name="Bhattacharya S.S."/>
            <person name="Shirouzu T."/>
            <person name="Yoshinaga Y."/>
            <person name="Martin F.M."/>
            <person name="Grigoriev I.V."/>
            <person name="Hibbett D.S."/>
        </authorList>
    </citation>
    <scope>NUCLEOTIDE SEQUENCE [LARGE SCALE GENOMIC DNA]</scope>
    <source>
        <strain evidence="4 5">CBS 109695</strain>
    </source>
</reference>
<evidence type="ECO:0000259" key="2">
    <source>
        <dbReference type="Pfam" id="PF05183"/>
    </source>
</evidence>
<dbReference type="Pfam" id="PF05183">
    <property type="entry name" value="RdRP"/>
    <property type="match status" value="1"/>
</dbReference>
<feature type="domain" description="RDRP core" evidence="2">
    <location>
        <begin position="415"/>
        <end position="1028"/>
    </location>
</feature>
<evidence type="ECO:0000313" key="5">
    <source>
        <dbReference type="Proteomes" id="UP000076532"/>
    </source>
</evidence>